<dbReference type="Proteomes" id="UP001419268">
    <property type="component" value="Unassembled WGS sequence"/>
</dbReference>
<evidence type="ECO:0000313" key="2">
    <source>
        <dbReference type="EMBL" id="KAK9104575.1"/>
    </source>
</evidence>
<dbReference type="Pfam" id="PF00078">
    <property type="entry name" value="RVT_1"/>
    <property type="match status" value="1"/>
</dbReference>
<dbReference type="PANTHER" id="PTHR31635">
    <property type="entry name" value="REVERSE TRANSCRIPTASE DOMAIN-CONTAINING PROTEIN-RELATED"/>
    <property type="match status" value="1"/>
</dbReference>
<dbReference type="InterPro" id="IPR000477">
    <property type="entry name" value="RT_dom"/>
</dbReference>
<gene>
    <name evidence="2" type="ORF">Scep_021419</name>
</gene>
<dbReference type="PANTHER" id="PTHR31635:SF196">
    <property type="entry name" value="REVERSE TRANSCRIPTASE DOMAIN-CONTAINING PROTEIN-RELATED"/>
    <property type="match status" value="1"/>
</dbReference>
<evidence type="ECO:0000313" key="3">
    <source>
        <dbReference type="Proteomes" id="UP001419268"/>
    </source>
</evidence>
<name>A0AAP0F3D7_9MAGN</name>
<evidence type="ECO:0000259" key="1">
    <source>
        <dbReference type="Pfam" id="PF00078"/>
    </source>
</evidence>
<sequence>MVDDAFNLKIILSATNRSLITLLPKQDNPEDFIQFRPISLCMVNYKLIMKVVANRLKPMVPTLVNQAQTSFVAGRHISNDIIIVQELLYSMRSVRGAKGLMAIKINLEKTYDRLSWNFIRDSFADVNIFNYLSGVI</sequence>
<keyword evidence="3" id="KW-1185">Reference proteome</keyword>
<dbReference type="EMBL" id="JBBNAG010000009">
    <property type="protein sequence ID" value="KAK9104575.1"/>
    <property type="molecule type" value="Genomic_DNA"/>
</dbReference>
<proteinExistence type="predicted"/>
<feature type="domain" description="Reverse transcriptase" evidence="1">
    <location>
        <begin position="25"/>
        <end position="127"/>
    </location>
</feature>
<dbReference type="AlphaFoldDB" id="A0AAP0F3D7"/>
<comment type="caution">
    <text evidence="2">The sequence shown here is derived from an EMBL/GenBank/DDBJ whole genome shotgun (WGS) entry which is preliminary data.</text>
</comment>
<organism evidence="2 3">
    <name type="scientific">Stephania cephalantha</name>
    <dbReference type="NCBI Taxonomy" id="152367"/>
    <lineage>
        <taxon>Eukaryota</taxon>
        <taxon>Viridiplantae</taxon>
        <taxon>Streptophyta</taxon>
        <taxon>Embryophyta</taxon>
        <taxon>Tracheophyta</taxon>
        <taxon>Spermatophyta</taxon>
        <taxon>Magnoliopsida</taxon>
        <taxon>Ranunculales</taxon>
        <taxon>Menispermaceae</taxon>
        <taxon>Menispermoideae</taxon>
        <taxon>Cissampelideae</taxon>
        <taxon>Stephania</taxon>
    </lineage>
</organism>
<protein>
    <recommendedName>
        <fullName evidence="1">Reverse transcriptase domain-containing protein</fullName>
    </recommendedName>
</protein>
<accession>A0AAP0F3D7</accession>
<reference evidence="2 3" key="1">
    <citation type="submission" date="2024-01" db="EMBL/GenBank/DDBJ databases">
        <title>Genome assemblies of Stephania.</title>
        <authorList>
            <person name="Yang L."/>
        </authorList>
    </citation>
    <scope>NUCLEOTIDE SEQUENCE [LARGE SCALE GENOMIC DNA]</scope>
    <source>
        <strain evidence="2">JXDWG</strain>
        <tissue evidence="2">Leaf</tissue>
    </source>
</reference>